<protein>
    <recommendedName>
        <fullName evidence="5">DUF4148 domain-containing protein</fullName>
    </recommendedName>
</protein>
<dbReference type="Proteomes" id="UP000032680">
    <property type="component" value="Unassembled WGS sequence"/>
</dbReference>
<feature type="region of interest" description="Disordered" evidence="1">
    <location>
        <begin position="158"/>
        <end position="200"/>
    </location>
</feature>
<reference evidence="3 4" key="1">
    <citation type="submission" date="2012-11" db="EMBL/GenBank/DDBJ databases">
        <title>Whole genome sequence of Acidisphaera rubrifaciens HS-AP3.</title>
        <authorList>
            <person name="Azuma Y."/>
            <person name="Higashiura N."/>
            <person name="Hirakawa H."/>
            <person name="Matsushita K."/>
        </authorList>
    </citation>
    <scope>NUCLEOTIDE SEQUENCE [LARGE SCALE GENOMIC DNA]</scope>
    <source>
        <strain evidence="3 4">HS-AP3</strain>
    </source>
</reference>
<evidence type="ECO:0000256" key="2">
    <source>
        <dbReference type="SAM" id="SignalP"/>
    </source>
</evidence>
<dbReference type="EMBL" id="BANB01000793">
    <property type="protein sequence ID" value="GAN78373.1"/>
    <property type="molecule type" value="Genomic_DNA"/>
</dbReference>
<dbReference type="AlphaFoldDB" id="A0A0D6PB00"/>
<feature type="chain" id="PRO_5002310022" description="DUF4148 domain-containing protein" evidence="2">
    <location>
        <begin position="22"/>
        <end position="200"/>
    </location>
</feature>
<keyword evidence="4" id="KW-1185">Reference proteome</keyword>
<evidence type="ECO:0000256" key="1">
    <source>
        <dbReference type="SAM" id="MobiDB-lite"/>
    </source>
</evidence>
<sequence length="200" mass="20237">MHKTLLLSAAALAITAGGAMAQSQPDQSIRPGHVPGVGESFPASTHASNIDSADTRSVIAPRLPTPPGSMDGGAAQYIQDAQRALSSGKTGMAQEALERAETRLLDRSVAAGMTGTPTDNPMVAHIEAARQALGHHDLAEASRHLDQALNQSAVNGMPVADAAPIPPDTMATDTLTGVPQAAPGGTAHGAGSGYPMTTTH</sequence>
<name>A0A0D6PB00_9PROT</name>
<feature type="signal peptide" evidence="2">
    <location>
        <begin position="1"/>
        <end position="21"/>
    </location>
</feature>
<evidence type="ECO:0000313" key="4">
    <source>
        <dbReference type="Proteomes" id="UP000032680"/>
    </source>
</evidence>
<keyword evidence="2" id="KW-0732">Signal</keyword>
<evidence type="ECO:0008006" key="5">
    <source>
        <dbReference type="Google" id="ProtNLM"/>
    </source>
</evidence>
<dbReference type="RefSeq" id="WP_048862963.1">
    <property type="nucleotide sequence ID" value="NZ_BANB01000793.1"/>
</dbReference>
<comment type="caution">
    <text evidence="3">The sequence shown here is derived from an EMBL/GenBank/DDBJ whole genome shotgun (WGS) entry which is preliminary data.</text>
</comment>
<gene>
    <name evidence="3" type="ORF">Asru_0794_04</name>
</gene>
<organism evidence="3 4">
    <name type="scientific">Acidisphaera rubrifaciens HS-AP3</name>
    <dbReference type="NCBI Taxonomy" id="1231350"/>
    <lineage>
        <taxon>Bacteria</taxon>
        <taxon>Pseudomonadati</taxon>
        <taxon>Pseudomonadota</taxon>
        <taxon>Alphaproteobacteria</taxon>
        <taxon>Acetobacterales</taxon>
        <taxon>Acetobacteraceae</taxon>
        <taxon>Acidisphaera</taxon>
    </lineage>
</organism>
<proteinExistence type="predicted"/>
<accession>A0A0D6PB00</accession>
<dbReference type="OrthoDB" id="7285021at2"/>
<evidence type="ECO:0000313" key="3">
    <source>
        <dbReference type="EMBL" id="GAN78373.1"/>
    </source>
</evidence>